<dbReference type="KEGG" id="cvc:BKX93_11770"/>
<evidence type="ECO:0000256" key="1">
    <source>
        <dbReference type="ARBA" id="ARBA00004651"/>
    </source>
</evidence>
<dbReference type="InterPro" id="IPR020846">
    <property type="entry name" value="MFS_dom"/>
</dbReference>
<feature type="transmembrane region" description="Helical" evidence="7">
    <location>
        <begin position="7"/>
        <end position="29"/>
    </location>
</feature>
<dbReference type="RefSeq" id="WP_070979928.1">
    <property type="nucleotide sequence ID" value="NZ_CP017707.1"/>
</dbReference>
<sequence length="473" mass="50434">MEYRKRVAAVYLLGFFIDLANLFVGNVAFPDIARTFHRDVAELTWVGTAYILGLTAVIPLGNWLAARWGGKRVFVASLLLFMAGSAGAAQAGSLAALIAWRALQGLGGGLLIPLGQTMTYRLYRPAERPGLTAMILLVGQLAPALSPTLGGLALDALGWRWIFWLNLPLAAVPLVLALRWLREEREPEPAAGLDWLGLLLGSLALLLALQGLSDLAQPSTWARGGALLAAGLALGAAYARHSRRHPRPILRLELLREPLLRMSMLMYLLVPGVFMGVSLVAMLYLQQVLGVSASAAGLLMLPWSLGAFTAITLTGRGYRSLGPRPLLMAGALAQGIGFLSLLAIDRSGQLPWLAASYALMGLGGTLCSSASQSTAFLRVEPARMGEASALWNINRQISFCIGMALASVLLNLLLSSQGIADPAAPAARELAVRAFHLCFLAAALTMLPPLWLGSRIGNAEVLRLLNRPRMGEA</sequence>
<keyword evidence="2" id="KW-0813">Transport</keyword>
<evidence type="ECO:0000313" key="9">
    <source>
        <dbReference type="EMBL" id="AOZ50597.1"/>
    </source>
</evidence>
<reference evidence="9 10" key="1">
    <citation type="submission" date="2016-10" db="EMBL/GenBank/DDBJ databases">
        <title>Chromobacterium muskegensis sp. nov., an insecticidal bacterium isolated from Sphagnum bogs.</title>
        <authorList>
            <person name="Sparks M.E."/>
            <person name="Blackburn M.B."/>
            <person name="Gundersen-Rindal D.E."/>
            <person name="Mitchell A."/>
            <person name="Farrar R."/>
            <person name="Kuhar D."/>
        </authorList>
    </citation>
    <scope>NUCLEOTIDE SEQUENCE [LARGE SCALE GENOMIC DNA]</scope>
    <source>
        <strain evidence="9 10">21-1</strain>
    </source>
</reference>
<feature type="transmembrane region" description="Helical" evidence="7">
    <location>
        <begin position="434"/>
        <end position="453"/>
    </location>
</feature>
<evidence type="ECO:0000259" key="8">
    <source>
        <dbReference type="PROSITE" id="PS50850"/>
    </source>
</evidence>
<evidence type="ECO:0000256" key="6">
    <source>
        <dbReference type="ARBA" id="ARBA00023136"/>
    </source>
</evidence>
<feature type="transmembrane region" description="Helical" evidence="7">
    <location>
        <begin position="291"/>
        <end position="314"/>
    </location>
</feature>
<dbReference type="Pfam" id="PF07690">
    <property type="entry name" value="MFS_1"/>
    <property type="match status" value="1"/>
</dbReference>
<feature type="transmembrane region" description="Helical" evidence="7">
    <location>
        <begin position="49"/>
        <end position="66"/>
    </location>
</feature>
<feature type="domain" description="Major facilitator superfamily (MFS) profile" evidence="8">
    <location>
        <begin position="7"/>
        <end position="473"/>
    </location>
</feature>
<evidence type="ECO:0000313" key="10">
    <source>
        <dbReference type="Proteomes" id="UP000178776"/>
    </source>
</evidence>
<feature type="transmembrane region" description="Helical" evidence="7">
    <location>
        <begin position="193"/>
        <end position="209"/>
    </location>
</feature>
<dbReference type="PANTHER" id="PTHR42718">
    <property type="entry name" value="MAJOR FACILITATOR SUPERFAMILY MULTIDRUG TRANSPORTER MFSC"/>
    <property type="match status" value="1"/>
</dbReference>
<dbReference type="InterPro" id="IPR036259">
    <property type="entry name" value="MFS_trans_sf"/>
</dbReference>
<organism evidence="9 10">
    <name type="scientific">Chromobacterium vaccinii</name>
    <dbReference type="NCBI Taxonomy" id="1108595"/>
    <lineage>
        <taxon>Bacteria</taxon>
        <taxon>Pseudomonadati</taxon>
        <taxon>Pseudomonadota</taxon>
        <taxon>Betaproteobacteria</taxon>
        <taxon>Neisseriales</taxon>
        <taxon>Chromobacteriaceae</taxon>
        <taxon>Chromobacterium</taxon>
    </lineage>
</organism>
<dbReference type="AlphaFoldDB" id="A0A1D9LH66"/>
<feature type="transmembrane region" description="Helical" evidence="7">
    <location>
        <begin position="350"/>
        <end position="377"/>
    </location>
</feature>
<accession>A0A1D9LH66</accession>
<keyword evidence="4 7" id="KW-0812">Transmembrane</keyword>
<evidence type="ECO:0000256" key="7">
    <source>
        <dbReference type="SAM" id="Phobius"/>
    </source>
</evidence>
<dbReference type="GO" id="GO:0022857">
    <property type="term" value="F:transmembrane transporter activity"/>
    <property type="evidence" value="ECO:0007669"/>
    <property type="project" value="InterPro"/>
</dbReference>
<dbReference type="GeneID" id="68841887"/>
<feature type="transmembrane region" description="Helical" evidence="7">
    <location>
        <begin position="326"/>
        <end position="344"/>
    </location>
</feature>
<feature type="transmembrane region" description="Helical" evidence="7">
    <location>
        <begin position="397"/>
        <end position="414"/>
    </location>
</feature>
<dbReference type="InterPro" id="IPR011701">
    <property type="entry name" value="MFS"/>
</dbReference>
<keyword evidence="5 7" id="KW-1133">Transmembrane helix</keyword>
<evidence type="ECO:0000256" key="5">
    <source>
        <dbReference type="ARBA" id="ARBA00022989"/>
    </source>
</evidence>
<dbReference type="EMBL" id="CP017707">
    <property type="protein sequence ID" value="AOZ50597.1"/>
    <property type="molecule type" value="Genomic_DNA"/>
</dbReference>
<dbReference type="Gene3D" id="1.20.1720.10">
    <property type="entry name" value="Multidrug resistance protein D"/>
    <property type="match status" value="1"/>
</dbReference>
<dbReference type="GO" id="GO:0005886">
    <property type="term" value="C:plasma membrane"/>
    <property type="evidence" value="ECO:0007669"/>
    <property type="project" value="UniProtKB-SubCell"/>
</dbReference>
<dbReference type="Gene3D" id="1.20.1250.20">
    <property type="entry name" value="MFS general substrate transporter like domains"/>
    <property type="match status" value="1"/>
</dbReference>
<feature type="transmembrane region" description="Helical" evidence="7">
    <location>
        <begin position="161"/>
        <end position="181"/>
    </location>
</feature>
<proteinExistence type="predicted"/>
<feature type="transmembrane region" description="Helical" evidence="7">
    <location>
        <begin position="73"/>
        <end position="100"/>
    </location>
</feature>
<comment type="subcellular location">
    <subcellularLocation>
        <location evidence="1">Cell membrane</location>
        <topology evidence="1">Multi-pass membrane protein</topology>
    </subcellularLocation>
</comment>
<dbReference type="STRING" id="1108595.BKX93_11770"/>
<evidence type="ECO:0000256" key="3">
    <source>
        <dbReference type="ARBA" id="ARBA00022475"/>
    </source>
</evidence>
<keyword evidence="3" id="KW-1003">Cell membrane</keyword>
<feature type="transmembrane region" description="Helical" evidence="7">
    <location>
        <begin position="259"/>
        <end position="285"/>
    </location>
</feature>
<dbReference type="PANTHER" id="PTHR42718:SF46">
    <property type="entry name" value="BLR6921 PROTEIN"/>
    <property type="match status" value="1"/>
</dbReference>
<name>A0A1D9LH66_9NEIS</name>
<dbReference type="SUPFAM" id="SSF103473">
    <property type="entry name" value="MFS general substrate transporter"/>
    <property type="match status" value="1"/>
</dbReference>
<dbReference type="Proteomes" id="UP000178776">
    <property type="component" value="Chromosome"/>
</dbReference>
<keyword evidence="6 7" id="KW-0472">Membrane</keyword>
<gene>
    <name evidence="9" type="ORF">BKX93_11770</name>
</gene>
<feature type="transmembrane region" description="Helical" evidence="7">
    <location>
        <begin position="221"/>
        <end position="239"/>
    </location>
</feature>
<evidence type="ECO:0000256" key="2">
    <source>
        <dbReference type="ARBA" id="ARBA00022448"/>
    </source>
</evidence>
<dbReference type="PROSITE" id="PS50850">
    <property type="entry name" value="MFS"/>
    <property type="match status" value="1"/>
</dbReference>
<evidence type="ECO:0000256" key="4">
    <source>
        <dbReference type="ARBA" id="ARBA00022692"/>
    </source>
</evidence>
<protein>
    <submittedName>
        <fullName evidence="9">MFS transporter</fullName>
    </submittedName>
</protein>